<dbReference type="InterPro" id="IPR043128">
    <property type="entry name" value="Rev_trsase/Diguanyl_cyclase"/>
</dbReference>
<proteinExistence type="predicted"/>
<name>A0AAW2KE75_9LAMI</name>
<organism evidence="2">
    <name type="scientific">Sesamum calycinum</name>
    <dbReference type="NCBI Taxonomy" id="2727403"/>
    <lineage>
        <taxon>Eukaryota</taxon>
        <taxon>Viridiplantae</taxon>
        <taxon>Streptophyta</taxon>
        <taxon>Embryophyta</taxon>
        <taxon>Tracheophyta</taxon>
        <taxon>Spermatophyta</taxon>
        <taxon>Magnoliopsida</taxon>
        <taxon>eudicotyledons</taxon>
        <taxon>Gunneridae</taxon>
        <taxon>Pentapetalae</taxon>
        <taxon>asterids</taxon>
        <taxon>lamiids</taxon>
        <taxon>Lamiales</taxon>
        <taxon>Pedaliaceae</taxon>
        <taxon>Sesamum</taxon>
    </lineage>
</organism>
<sequence>MPDPSKVKAIIEWRVPKNATKLRNFIGLACYYRRFVKGFSIISGKANVVTHALGTKSSGTLASLGIQNLTFMPEFVDQIKEAQTRDPFLLWMLEAMEQGKKSNFSIRNDGVIVNGERICVPNVEGLRRGMEYEMGDKVFLKVSLWKGILRFGKQRNLSQRYIGSYEIIERIRPLAYRLALPSELS</sequence>
<evidence type="ECO:0000313" key="2">
    <source>
        <dbReference type="EMBL" id="KAL0305219.1"/>
    </source>
</evidence>
<dbReference type="PANTHER" id="PTHR46148">
    <property type="entry name" value="CHROMO DOMAIN-CONTAINING PROTEIN"/>
    <property type="match status" value="1"/>
</dbReference>
<accession>A0AAW2KE75</accession>
<dbReference type="EMBL" id="JACGWM010000403">
    <property type="protein sequence ID" value="KAL0305219.1"/>
    <property type="molecule type" value="Genomic_DNA"/>
</dbReference>
<dbReference type="InterPro" id="IPR043502">
    <property type="entry name" value="DNA/RNA_pol_sf"/>
</dbReference>
<gene>
    <name evidence="2" type="ORF">Scaly_2992400</name>
</gene>
<evidence type="ECO:0000259" key="1">
    <source>
        <dbReference type="Pfam" id="PF24626"/>
    </source>
</evidence>
<feature type="domain" description="Tf2-1-like SH3-like" evidence="1">
    <location>
        <begin position="135"/>
        <end position="185"/>
    </location>
</feature>
<protein>
    <recommendedName>
        <fullName evidence="1">Tf2-1-like SH3-like domain-containing protein</fullName>
    </recommendedName>
</protein>
<reference evidence="2" key="2">
    <citation type="journal article" date="2024" name="Plant">
        <title>Genomic evolution and insights into agronomic trait innovations of Sesamum species.</title>
        <authorList>
            <person name="Miao H."/>
            <person name="Wang L."/>
            <person name="Qu L."/>
            <person name="Liu H."/>
            <person name="Sun Y."/>
            <person name="Le M."/>
            <person name="Wang Q."/>
            <person name="Wei S."/>
            <person name="Zheng Y."/>
            <person name="Lin W."/>
            <person name="Duan Y."/>
            <person name="Cao H."/>
            <person name="Xiong S."/>
            <person name="Wang X."/>
            <person name="Wei L."/>
            <person name="Li C."/>
            <person name="Ma Q."/>
            <person name="Ju M."/>
            <person name="Zhao R."/>
            <person name="Li G."/>
            <person name="Mu C."/>
            <person name="Tian Q."/>
            <person name="Mei H."/>
            <person name="Zhang T."/>
            <person name="Gao T."/>
            <person name="Zhang H."/>
        </authorList>
    </citation>
    <scope>NUCLEOTIDE SEQUENCE</scope>
    <source>
        <strain evidence="2">KEN8</strain>
    </source>
</reference>
<dbReference type="Pfam" id="PF24626">
    <property type="entry name" value="SH3_Tf2-1"/>
    <property type="match status" value="1"/>
</dbReference>
<dbReference type="Gene3D" id="3.30.70.270">
    <property type="match status" value="1"/>
</dbReference>
<dbReference type="AlphaFoldDB" id="A0AAW2KE75"/>
<dbReference type="SUPFAM" id="SSF56672">
    <property type="entry name" value="DNA/RNA polymerases"/>
    <property type="match status" value="1"/>
</dbReference>
<dbReference type="PANTHER" id="PTHR46148:SF57">
    <property type="entry name" value="OS12G0499874 PROTEIN"/>
    <property type="match status" value="1"/>
</dbReference>
<dbReference type="InterPro" id="IPR056924">
    <property type="entry name" value="SH3_Tf2-1"/>
</dbReference>
<comment type="caution">
    <text evidence="2">The sequence shown here is derived from an EMBL/GenBank/DDBJ whole genome shotgun (WGS) entry which is preliminary data.</text>
</comment>
<reference evidence="2" key="1">
    <citation type="submission" date="2020-06" db="EMBL/GenBank/DDBJ databases">
        <authorList>
            <person name="Li T."/>
            <person name="Hu X."/>
            <person name="Zhang T."/>
            <person name="Song X."/>
            <person name="Zhang H."/>
            <person name="Dai N."/>
            <person name="Sheng W."/>
            <person name="Hou X."/>
            <person name="Wei L."/>
        </authorList>
    </citation>
    <scope>NUCLEOTIDE SEQUENCE</scope>
    <source>
        <strain evidence="2">KEN8</strain>
        <tissue evidence="2">Leaf</tissue>
    </source>
</reference>